<feature type="region of interest" description="Disordered" evidence="1">
    <location>
        <begin position="440"/>
        <end position="502"/>
    </location>
</feature>
<reference evidence="2" key="3">
    <citation type="submission" date="2025-09" db="UniProtKB">
        <authorList>
            <consortium name="Ensembl"/>
        </authorList>
    </citation>
    <scope>IDENTIFICATION</scope>
</reference>
<dbReference type="PANTHER" id="PTHR36873:SF1">
    <property type="entry name" value="HYPOTHETICAL GENE SUPPORTED BY BC079057"/>
    <property type="match status" value="1"/>
</dbReference>
<dbReference type="GeneID" id="103101486"/>
<dbReference type="InParanoid" id="A0A5F8HHT4"/>
<dbReference type="CTD" id="140530292"/>
<dbReference type="AlphaFoldDB" id="A0A5F8HHT4"/>
<dbReference type="Proteomes" id="UP000002280">
    <property type="component" value="Chromosome 2"/>
</dbReference>
<proteinExistence type="predicted"/>
<dbReference type="STRING" id="13616.ENSMODP00000059071"/>
<dbReference type="Ensembl" id="ENSMODT00000082065.1">
    <property type="protein sequence ID" value="ENSMODP00000059071.1"/>
    <property type="gene ID" value="ENSMODG00000049167.1"/>
</dbReference>
<feature type="region of interest" description="Disordered" evidence="1">
    <location>
        <begin position="372"/>
        <end position="400"/>
    </location>
</feature>
<accession>A0A5F8HHT4</accession>
<dbReference type="Bgee" id="ENSMODG00000049167">
    <property type="expression patterns" value="Expressed in spermatocyte and 2 other cell types or tissues"/>
</dbReference>
<feature type="compositionally biased region" description="Polar residues" evidence="1">
    <location>
        <begin position="467"/>
        <end position="483"/>
    </location>
</feature>
<dbReference type="KEGG" id="mdo:103101486"/>
<dbReference type="OrthoDB" id="9905507at2759"/>
<evidence type="ECO:0000313" key="2">
    <source>
        <dbReference type="Ensembl" id="ENSMODP00000059071.1"/>
    </source>
</evidence>
<dbReference type="Pfam" id="PF15078">
    <property type="entry name" value="DUF4545"/>
    <property type="match status" value="1"/>
</dbReference>
<evidence type="ECO:0000313" key="3">
    <source>
        <dbReference type="Proteomes" id="UP000002280"/>
    </source>
</evidence>
<name>A0A5F8HHT4_MONDO</name>
<protein>
    <submittedName>
        <fullName evidence="2">Uncharacterized protein</fullName>
    </submittedName>
</protein>
<dbReference type="PANTHER" id="PTHR36873">
    <property type="entry name" value="HYPOTHETICAL GENE SUPPORTED BY BC079057"/>
    <property type="match status" value="1"/>
</dbReference>
<keyword evidence="3" id="KW-1185">Reference proteome</keyword>
<sequence length="524" mass="59608">MTDRLLEKIEAIDEYSKMMDFRIRRDRMRNISVKKSLCIPLTFDFHTGFEKPCTKIITSKPGESSHKASGDQQKGAKTISGLNVWKPKLLNNGFVPRRCLYGKANIRPYSVPGNLKYYHREKLQHLESPTAWESVKTSLQPKSKDKAEREHLVSVPQGTILFFDGGLGGIKKFSTRDRELEMKIKDFPGKRKHLTQNFMKIPNIIGTSPNEAMKARRKKISIQDAKSWDKSKWSKNLYSVECALEKEEASLIPLSFEDELNKPNAKIIDLNKPKEAVSSPVLSKTNPIIFHEPAYIQMFLLTRDKCHLKKEDEMTTGTRTNLVLKKNNEMIKALISESFTAALCPKKTLLNKWQIDDNMPRRYPQRRNISLLQTSSDERLAPRGSPVSERSSESELTSKSSQFLYSSNARHSKYLQNFYKVQDFRMTQLDHILARNPPQKALTGQAAPGLPSLGSKQSPSLAEYNDKSSGLPQVWKSQTTRTVDPTVVSGVQEEPASTSDKALFLTSLENAQRWPEMRAESQSL</sequence>
<reference evidence="2" key="2">
    <citation type="submission" date="2025-08" db="UniProtKB">
        <authorList>
            <consortium name="Ensembl"/>
        </authorList>
    </citation>
    <scope>IDENTIFICATION</scope>
</reference>
<organism evidence="2 3">
    <name type="scientific">Monodelphis domestica</name>
    <name type="common">Gray short-tailed opossum</name>
    <dbReference type="NCBI Taxonomy" id="13616"/>
    <lineage>
        <taxon>Eukaryota</taxon>
        <taxon>Metazoa</taxon>
        <taxon>Chordata</taxon>
        <taxon>Craniata</taxon>
        <taxon>Vertebrata</taxon>
        <taxon>Euteleostomi</taxon>
        <taxon>Mammalia</taxon>
        <taxon>Metatheria</taxon>
        <taxon>Didelphimorphia</taxon>
        <taxon>Didelphidae</taxon>
        <taxon>Monodelphis</taxon>
    </lineage>
</organism>
<evidence type="ECO:0000256" key="1">
    <source>
        <dbReference type="SAM" id="MobiDB-lite"/>
    </source>
</evidence>
<reference evidence="2 3" key="1">
    <citation type="journal article" date="2007" name="Nature">
        <title>Genome of the marsupial Monodelphis domestica reveals innovation in non-coding sequences.</title>
        <authorList>
            <person name="Mikkelsen T.S."/>
            <person name="Wakefield M.J."/>
            <person name="Aken B."/>
            <person name="Amemiya C.T."/>
            <person name="Chang J.L."/>
            <person name="Duke S."/>
            <person name="Garber M."/>
            <person name="Gentles A.J."/>
            <person name="Goodstadt L."/>
            <person name="Heger A."/>
            <person name="Jurka J."/>
            <person name="Kamal M."/>
            <person name="Mauceli E."/>
            <person name="Searle S.M."/>
            <person name="Sharpe T."/>
            <person name="Baker M.L."/>
            <person name="Batzer M.A."/>
            <person name="Benos P.V."/>
            <person name="Belov K."/>
            <person name="Clamp M."/>
            <person name="Cook A."/>
            <person name="Cuff J."/>
            <person name="Das R."/>
            <person name="Davidow L."/>
            <person name="Deakin J.E."/>
            <person name="Fazzari M.J."/>
            <person name="Glass J.L."/>
            <person name="Grabherr M."/>
            <person name="Greally J.M."/>
            <person name="Gu W."/>
            <person name="Hore T.A."/>
            <person name="Huttley G.A."/>
            <person name="Kleber M."/>
            <person name="Jirtle R.L."/>
            <person name="Koina E."/>
            <person name="Lee J.T."/>
            <person name="Mahony S."/>
            <person name="Marra M.A."/>
            <person name="Miller R.D."/>
            <person name="Nicholls R.D."/>
            <person name="Oda M."/>
            <person name="Papenfuss A.T."/>
            <person name="Parra Z.E."/>
            <person name="Pollock D.D."/>
            <person name="Ray D.A."/>
            <person name="Schein J.E."/>
            <person name="Speed T.P."/>
            <person name="Thompson K."/>
            <person name="VandeBerg J.L."/>
            <person name="Wade C.M."/>
            <person name="Walker J.A."/>
            <person name="Waters P.D."/>
            <person name="Webber C."/>
            <person name="Weidman J.R."/>
            <person name="Xie X."/>
            <person name="Zody M.C."/>
            <person name="Baldwin J."/>
            <person name="Abdouelleil A."/>
            <person name="Abdulkadir J."/>
            <person name="Abebe A."/>
            <person name="Abera B."/>
            <person name="Abreu J."/>
            <person name="Acer S.C."/>
            <person name="Aftuck L."/>
            <person name="Alexander A."/>
            <person name="An P."/>
            <person name="Anderson E."/>
            <person name="Anderson S."/>
            <person name="Arachi H."/>
            <person name="Azer M."/>
            <person name="Bachantsang P."/>
            <person name="Barry A."/>
            <person name="Bayul T."/>
            <person name="Berlin A."/>
            <person name="Bessette D."/>
            <person name="Bloom T."/>
            <person name="Bloom T."/>
            <person name="Boguslavskiy L."/>
            <person name="Bonnet C."/>
            <person name="Boukhgalter B."/>
            <person name="Bourzgui I."/>
            <person name="Brown A."/>
            <person name="Cahill P."/>
            <person name="Channer S."/>
            <person name="Cheshatsang Y."/>
            <person name="Chuda L."/>
            <person name="Citroen M."/>
            <person name="Collymore A."/>
            <person name="Cooke P."/>
            <person name="Costello M."/>
            <person name="D'Aco K."/>
            <person name="Daza R."/>
            <person name="De Haan G."/>
            <person name="DeGray S."/>
            <person name="DeMaso C."/>
            <person name="Dhargay N."/>
            <person name="Dooley K."/>
            <person name="Dooley E."/>
            <person name="Doricent M."/>
            <person name="Dorje P."/>
            <person name="Dorjee K."/>
            <person name="Dupes A."/>
            <person name="Elong R."/>
            <person name="Falk J."/>
            <person name="Farina A."/>
            <person name="Faro S."/>
            <person name="Ferguson D."/>
            <person name="Fisher S."/>
            <person name="Foley C.D."/>
            <person name="Franke A."/>
            <person name="Friedrich D."/>
            <person name="Gadbois L."/>
            <person name="Gearin G."/>
            <person name="Gearin C.R."/>
            <person name="Giannoukos G."/>
            <person name="Goode T."/>
            <person name="Graham J."/>
            <person name="Grandbois E."/>
            <person name="Grewal S."/>
            <person name="Gyaltsen K."/>
            <person name="Hafez N."/>
            <person name="Hagos B."/>
            <person name="Hall J."/>
            <person name="Henson C."/>
            <person name="Hollinger A."/>
            <person name="Honan T."/>
            <person name="Huard M.D."/>
            <person name="Hughes L."/>
            <person name="Hurhula B."/>
            <person name="Husby M.E."/>
            <person name="Kamat A."/>
            <person name="Kanga B."/>
            <person name="Kashin S."/>
            <person name="Khazanovich D."/>
            <person name="Kisner P."/>
            <person name="Lance K."/>
            <person name="Lara M."/>
            <person name="Lee W."/>
            <person name="Lennon N."/>
            <person name="Letendre F."/>
            <person name="LeVine R."/>
            <person name="Lipovsky A."/>
            <person name="Liu X."/>
            <person name="Liu J."/>
            <person name="Liu S."/>
            <person name="Lokyitsang T."/>
            <person name="Lokyitsang Y."/>
            <person name="Lubonja R."/>
            <person name="Lui A."/>
            <person name="MacDonald P."/>
            <person name="Magnisalis V."/>
            <person name="Maru K."/>
            <person name="Matthews C."/>
            <person name="McCusker W."/>
            <person name="McDonough S."/>
            <person name="Mehta T."/>
            <person name="Meldrim J."/>
            <person name="Meneus L."/>
            <person name="Mihai O."/>
            <person name="Mihalev A."/>
            <person name="Mihova T."/>
            <person name="Mittelman R."/>
            <person name="Mlenga V."/>
            <person name="Montmayeur A."/>
            <person name="Mulrain L."/>
            <person name="Navidi A."/>
            <person name="Naylor J."/>
            <person name="Negash T."/>
            <person name="Nguyen T."/>
            <person name="Nguyen N."/>
            <person name="Nicol R."/>
            <person name="Norbu C."/>
            <person name="Norbu N."/>
            <person name="Novod N."/>
            <person name="O'Neill B."/>
            <person name="Osman S."/>
            <person name="Markiewicz E."/>
            <person name="Oyono O.L."/>
            <person name="Patti C."/>
            <person name="Phunkhang P."/>
            <person name="Pierre F."/>
            <person name="Priest M."/>
            <person name="Raghuraman S."/>
            <person name="Rege F."/>
            <person name="Reyes R."/>
            <person name="Rise C."/>
            <person name="Rogov P."/>
            <person name="Ross K."/>
            <person name="Ryan E."/>
            <person name="Settipalli S."/>
            <person name="Shea T."/>
            <person name="Sherpa N."/>
            <person name="Shi L."/>
            <person name="Shih D."/>
            <person name="Sparrow T."/>
            <person name="Spaulding J."/>
            <person name="Stalker J."/>
            <person name="Stange-Thomann N."/>
            <person name="Stavropoulos S."/>
            <person name="Stone C."/>
            <person name="Strader C."/>
            <person name="Tesfaye S."/>
            <person name="Thomson T."/>
            <person name="Thoulutsang Y."/>
            <person name="Thoulutsang D."/>
            <person name="Topham K."/>
            <person name="Topping I."/>
            <person name="Tsamla T."/>
            <person name="Vassiliev H."/>
            <person name="Vo A."/>
            <person name="Wangchuk T."/>
            <person name="Wangdi T."/>
            <person name="Weiand M."/>
            <person name="Wilkinson J."/>
            <person name="Wilson A."/>
            <person name="Yadav S."/>
            <person name="Young G."/>
            <person name="Yu Q."/>
            <person name="Zembek L."/>
            <person name="Zhong D."/>
            <person name="Zimmer A."/>
            <person name="Zwirko Z."/>
            <person name="Jaffe D.B."/>
            <person name="Alvarez P."/>
            <person name="Brockman W."/>
            <person name="Butler J."/>
            <person name="Chin C."/>
            <person name="Gnerre S."/>
            <person name="MacCallum I."/>
            <person name="Graves J.A."/>
            <person name="Ponting C.P."/>
            <person name="Breen M."/>
            <person name="Samollow P.B."/>
            <person name="Lander E.S."/>
            <person name="Lindblad-Toh K."/>
        </authorList>
    </citation>
    <scope>NUCLEOTIDE SEQUENCE [LARGE SCALE GENOMIC DNA]</scope>
</reference>
<dbReference type="InterPro" id="IPR027847">
    <property type="entry name" value="DUF4545"/>
</dbReference>
<dbReference type="GeneTree" id="ENSGT00980000202328"/>